<keyword evidence="4 7" id="KW-0812">Transmembrane</keyword>
<accession>A0ABD5X8R8</accession>
<dbReference type="GO" id="GO:0005886">
    <property type="term" value="C:plasma membrane"/>
    <property type="evidence" value="ECO:0007669"/>
    <property type="project" value="UniProtKB-SubCell"/>
</dbReference>
<keyword evidence="5 7" id="KW-1133">Transmembrane helix</keyword>
<dbReference type="InterPro" id="IPR010920">
    <property type="entry name" value="LSM_dom_sf"/>
</dbReference>
<dbReference type="SUPFAM" id="SSF50182">
    <property type="entry name" value="Sm-like ribonucleoproteins"/>
    <property type="match status" value="1"/>
</dbReference>
<dbReference type="PANTHER" id="PTHR30221">
    <property type="entry name" value="SMALL-CONDUCTANCE MECHANOSENSITIVE CHANNEL"/>
    <property type="match status" value="1"/>
</dbReference>
<feature type="transmembrane region" description="Helical" evidence="7">
    <location>
        <begin position="77"/>
        <end position="96"/>
    </location>
</feature>
<keyword evidence="6 7" id="KW-0472">Membrane</keyword>
<evidence type="ECO:0000313" key="10">
    <source>
        <dbReference type="EMBL" id="MFC7127432.1"/>
    </source>
</evidence>
<evidence type="ECO:0000256" key="7">
    <source>
        <dbReference type="SAM" id="Phobius"/>
    </source>
</evidence>
<dbReference type="InterPro" id="IPR045275">
    <property type="entry name" value="MscS_archaea/bacteria_type"/>
</dbReference>
<dbReference type="InterPro" id="IPR006685">
    <property type="entry name" value="MscS_channel_2nd"/>
</dbReference>
<dbReference type="InterPro" id="IPR023408">
    <property type="entry name" value="MscS_beta-dom_sf"/>
</dbReference>
<evidence type="ECO:0000259" key="9">
    <source>
        <dbReference type="Pfam" id="PF21082"/>
    </source>
</evidence>
<dbReference type="InterPro" id="IPR011014">
    <property type="entry name" value="MscS_channel_TM-2"/>
</dbReference>
<feature type="domain" description="Mechanosensitive ion channel MscS C-terminal" evidence="9">
    <location>
        <begin position="194"/>
        <end position="278"/>
    </location>
</feature>
<sequence length="303" mass="33161">MRSLTAFADVVGAVMPVADILNKLNIPWSRTLARVIVFVAVLVGVYHVGQKVLSPMAGRMMDAKNLDAHAQRPLQKVLSFGILFAALSMAFGLARFGNFLELLATIAAAATLAIGFALQNVIQNFVSGIFIYADRPFRLGDWIEWNGHAGVVEDISLRVTRVRTFDNELLTVPNAELTGGVIKNPVANDELRLKVDFGIGYEDDIDTAAEIIVEEAQDHDDILVDPAPSVRLVELGNSDVGLQSRIWVSNPSRADFVKVRGEYVQAVKERFDAEGINIPYPNRTIGGELELSNVADLMENTDN</sequence>
<protein>
    <submittedName>
        <fullName evidence="10">Mechanosensitive ion channel family protein</fullName>
    </submittedName>
</protein>
<dbReference type="Gene3D" id="2.30.30.60">
    <property type="match status" value="1"/>
</dbReference>
<evidence type="ECO:0000256" key="6">
    <source>
        <dbReference type="ARBA" id="ARBA00023136"/>
    </source>
</evidence>
<dbReference type="Proteomes" id="UP001596414">
    <property type="component" value="Unassembled WGS sequence"/>
</dbReference>
<evidence type="ECO:0000313" key="11">
    <source>
        <dbReference type="Proteomes" id="UP001596414"/>
    </source>
</evidence>
<comment type="subcellular location">
    <subcellularLocation>
        <location evidence="1">Cell membrane</location>
        <topology evidence="1">Multi-pass membrane protein</topology>
    </subcellularLocation>
</comment>
<evidence type="ECO:0000256" key="3">
    <source>
        <dbReference type="ARBA" id="ARBA00022475"/>
    </source>
</evidence>
<dbReference type="Pfam" id="PF00924">
    <property type="entry name" value="MS_channel_2nd"/>
    <property type="match status" value="1"/>
</dbReference>
<keyword evidence="3" id="KW-1003">Cell membrane</keyword>
<dbReference type="InterPro" id="IPR049278">
    <property type="entry name" value="MS_channel_C"/>
</dbReference>
<name>A0ABD5X8R8_9EURY</name>
<dbReference type="InterPro" id="IPR011066">
    <property type="entry name" value="MscS_channel_C_sf"/>
</dbReference>
<evidence type="ECO:0000256" key="5">
    <source>
        <dbReference type="ARBA" id="ARBA00022989"/>
    </source>
</evidence>
<dbReference type="EMBL" id="JBHSZQ010000050">
    <property type="protein sequence ID" value="MFC7127432.1"/>
    <property type="molecule type" value="Genomic_DNA"/>
</dbReference>
<gene>
    <name evidence="10" type="ORF">ACFQJ7_15645</name>
</gene>
<dbReference type="AlphaFoldDB" id="A0ABD5X8R8"/>
<dbReference type="Pfam" id="PF21082">
    <property type="entry name" value="MS_channel_3rd"/>
    <property type="match status" value="1"/>
</dbReference>
<evidence type="ECO:0000256" key="4">
    <source>
        <dbReference type="ARBA" id="ARBA00022692"/>
    </source>
</evidence>
<feature type="transmembrane region" description="Helical" evidence="7">
    <location>
        <begin position="31"/>
        <end position="49"/>
    </location>
</feature>
<feature type="domain" description="Mechanosensitive ion channel MscS" evidence="8">
    <location>
        <begin position="120"/>
        <end position="184"/>
    </location>
</feature>
<comment type="similarity">
    <text evidence="2">Belongs to the MscS (TC 1.A.23) family.</text>
</comment>
<evidence type="ECO:0000259" key="8">
    <source>
        <dbReference type="Pfam" id="PF00924"/>
    </source>
</evidence>
<reference evidence="10 11" key="1">
    <citation type="journal article" date="2014" name="Int. J. Syst. Evol. Microbiol.">
        <title>Complete genome sequence of Corynebacterium casei LMG S-19264T (=DSM 44701T), isolated from a smear-ripened cheese.</title>
        <authorList>
            <consortium name="US DOE Joint Genome Institute (JGI-PGF)"/>
            <person name="Walter F."/>
            <person name="Albersmeier A."/>
            <person name="Kalinowski J."/>
            <person name="Ruckert C."/>
        </authorList>
    </citation>
    <scope>NUCLEOTIDE SEQUENCE [LARGE SCALE GENOMIC DNA]</scope>
    <source>
        <strain evidence="10 11">CGMCC 4.7215</strain>
    </source>
</reference>
<dbReference type="SUPFAM" id="SSF82861">
    <property type="entry name" value="Mechanosensitive channel protein MscS (YggB), transmembrane region"/>
    <property type="match status" value="1"/>
</dbReference>
<dbReference type="Gene3D" id="3.30.70.100">
    <property type="match status" value="1"/>
</dbReference>
<feature type="transmembrane region" description="Helical" evidence="7">
    <location>
        <begin position="102"/>
        <end position="122"/>
    </location>
</feature>
<comment type="caution">
    <text evidence="10">The sequence shown here is derived from an EMBL/GenBank/DDBJ whole genome shotgun (WGS) entry which is preliminary data.</text>
</comment>
<organism evidence="10 11">
    <name type="scientific">Halovenus rubra</name>
    <dbReference type="NCBI Taxonomy" id="869890"/>
    <lineage>
        <taxon>Archaea</taxon>
        <taxon>Methanobacteriati</taxon>
        <taxon>Methanobacteriota</taxon>
        <taxon>Stenosarchaea group</taxon>
        <taxon>Halobacteria</taxon>
        <taxon>Halobacteriales</taxon>
        <taxon>Haloarculaceae</taxon>
        <taxon>Halovenus</taxon>
    </lineage>
</organism>
<proteinExistence type="inferred from homology"/>
<dbReference type="RefSeq" id="WP_267637928.1">
    <property type="nucleotide sequence ID" value="NZ_JAODIY010000011.1"/>
</dbReference>
<dbReference type="Gene3D" id="1.10.287.1260">
    <property type="match status" value="1"/>
</dbReference>
<dbReference type="PANTHER" id="PTHR30221:SF1">
    <property type="entry name" value="SMALL-CONDUCTANCE MECHANOSENSITIVE CHANNEL"/>
    <property type="match status" value="1"/>
</dbReference>
<evidence type="ECO:0000256" key="1">
    <source>
        <dbReference type="ARBA" id="ARBA00004651"/>
    </source>
</evidence>
<dbReference type="SUPFAM" id="SSF82689">
    <property type="entry name" value="Mechanosensitive channel protein MscS (YggB), C-terminal domain"/>
    <property type="match status" value="1"/>
</dbReference>
<evidence type="ECO:0000256" key="2">
    <source>
        <dbReference type="ARBA" id="ARBA00008017"/>
    </source>
</evidence>